<name>A0A4D6NEG1_VIGUN</name>
<keyword evidence="4" id="KW-1185">Reference proteome</keyword>
<dbReference type="EMBL" id="CP039354">
    <property type="protein sequence ID" value="QCE10287.1"/>
    <property type="molecule type" value="Genomic_DNA"/>
</dbReference>
<accession>A0A4D6NEG1</accession>
<proteinExistence type="predicted"/>
<evidence type="ECO:0000256" key="2">
    <source>
        <dbReference type="SAM" id="SignalP"/>
    </source>
</evidence>
<feature type="compositionally biased region" description="Acidic residues" evidence="1">
    <location>
        <begin position="179"/>
        <end position="190"/>
    </location>
</feature>
<dbReference type="Proteomes" id="UP000501690">
    <property type="component" value="Linkage Group LG10"/>
</dbReference>
<gene>
    <name evidence="3" type="ORF">DEO72_LG10g1515</name>
</gene>
<organism evidence="3 4">
    <name type="scientific">Vigna unguiculata</name>
    <name type="common">Cowpea</name>
    <dbReference type="NCBI Taxonomy" id="3917"/>
    <lineage>
        <taxon>Eukaryota</taxon>
        <taxon>Viridiplantae</taxon>
        <taxon>Streptophyta</taxon>
        <taxon>Embryophyta</taxon>
        <taxon>Tracheophyta</taxon>
        <taxon>Spermatophyta</taxon>
        <taxon>Magnoliopsida</taxon>
        <taxon>eudicotyledons</taxon>
        <taxon>Gunneridae</taxon>
        <taxon>Pentapetalae</taxon>
        <taxon>rosids</taxon>
        <taxon>fabids</taxon>
        <taxon>Fabales</taxon>
        <taxon>Fabaceae</taxon>
        <taxon>Papilionoideae</taxon>
        <taxon>50 kb inversion clade</taxon>
        <taxon>NPAAA clade</taxon>
        <taxon>indigoferoid/millettioid clade</taxon>
        <taxon>Phaseoleae</taxon>
        <taxon>Vigna</taxon>
    </lineage>
</organism>
<sequence>MDMRLVCMITLWLVGEAWLCAVKAFGPGYFRYSASVLEPRHIGVRPKDTPFWPRLSPEAIKSLFCLGYGMNRGHIANLEREFEGGGGEVQSNSNSFMFNGKMVKEACRSPFLRSSPEPGKVAADKGDEGDCGVDVAAKNVCADRDDDEGEGVGNDDNEKSDERVDVEVFDDNGGARGSEDEDEYGDEFGESDSPSVG</sequence>
<keyword evidence="2" id="KW-0732">Signal</keyword>
<evidence type="ECO:0000256" key="1">
    <source>
        <dbReference type="SAM" id="MobiDB-lite"/>
    </source>
</evidence>
<evidence type="ECO:0000313" key="3">
    <source>
        <dbReference type="EMBL" id="QCE10287.1"/>
    </source>
</evidence>
<feature type="compositionally biased region" description="Acidic residues" evidence="1">
    <location>
        <begin position="144"/>
        <end position="155"/>
    </location>
</feature>
<evidence type="ECO:0000313" key="4">
    <source>
        <dbReference type="Proteomes" id="UP000501690"/>
    </source>
</evidence>
<feature type="signal peptide" evidence="2">
    <location>
        <begin position="1"/>
        <end position="24"/>
    </location>
</feature>
<feature type="region of interest" description="Disordered" evidence="1">
    <location>
        <begin position="139"/>
        <end position="197"/>
    </location>
</feature>
<protein>
    <submittedName>
        <fullName evidence="3">Uncharacterized protein</fullName>
    </submittedName>
</protein>
<feature type="compositionally biased region" description="Basic and acidic residues" evidence="1">
    <location>
        <begin position="156"/>
        <end position="166"/>
    </location>
</feature>
<reference evidence="3 4" key="1">
    <citation type="submission" date="2019-04" db="EMBL/GenBank/DDBJ databases">
        <title>An improved genome assembly and genetic linkage map for asparagus bean, Vigna unguiculata ssp. sesquipedialis.</title>
        <authorList>
            <person name="Xia Q."/>
            <person name="Zhang R."/>
            <person name="Dong Y."/>
        </authorList>
    </citation>
    <scope>NUCLEOTIDE SEQUENCE [LARGE SCALE GENOMIC DNA]</scope>
    <source>
        <tissue evidence="3">Leaf</tissue>
    </source>
</reference>
<dbReference type="AlphaFoldDB" id="A0A4D6NEG1"/>
<feature type="chain" id="PRO_5020029178" evidence="2">
    <location>
        <begin position="25"/>
        <end position="197"/>
    </location>
</feature>